<evidence type="ECO:0000256" key="7">
    <source>
        <dbReference type="ARBA" id="ARBA00047899"/>
    </source>
</evidence>
<dbReference type="EMBL" id="LUTY01002497">
    <property type="protein sequence ID" value="OAD20273.1"/>
    <property type="molecule type" value="Genomic_DNA"/>
</dbReference>
<comment type="catalytic activity">
    <reaction evidence="7">
        <text>L-threonyl-[protein] + ATP = O-phospho-L-threonyl-[protein] + ADP + H(+)</text>
        <dbReference type="Rhea" id="RHEA:46608"/>
        <dbReference type="Rhea" id="RHEA-COMP:11060"/>
        <dbReference type="Rhea" id="RHEA-COMP:11605"/>
        <dbReference type="ChEBI" id="CHEBI:15378"/>
        <dbReference type="ChEBI" id="CHEBI:30013"/>
        <dbReference type="ChEBI" id="CHEBI:30616"/>
        <dbReference type="ChEBI" id="CHEBI:61977"/>
        <dbReference type="ChEBI" id="CHEBI:456216"/>
        <dbReference type="EC" id="2.7.11.1"/>
    </reaction>
</comment>
<dbReference type="PANTHER" id="PTHR24356">
    <property type="entry name" value="SERINE/THREONINE-PROTEIN KINASE"/>
    <property type="match status" value="1"/>
</dbReference>
<dbReference type="InterPro" id="IPR011990">
    <property type="entry name" value="TPR-like_helical_dom_sf"/>
</dbReference>
<dbReference type="InterPro" id="IPR017441">
    <property type="entry name" value="Protein_kinase_ATP_BS"/>
</dbReference>
<accession>A0A0A6RL22</accession>
<evidence type="ECO:0000256" key="3">
    <source>
        <dbReference type="ARBA" id="ARBA00022679"/>
    </source>
</evidence>
<evidence type="ECO:0000313" key="12">
    <source>
        <dbReference type="Proteomes" id="UP000076962"/>
    </source>
</evidence>
<dbReference type="EC" id="2.7.11.1" evidence="1"/>
<dbReference type="InterPro" id="IPR050236">
    <property type="entry name" value="Ser_Thr_kinase_AGC"/>
</dbReference>
<name>A0A0A6RL22_9GAMM</name>
<dbReference type="PROSITE" id="PS00107">
    <property type="entry name" value="PROTEIN_KINASE_ATP"/>
    <property type="match status" value="1"/>
</dbReference>
<evidence type="ECO:0000313" key="11">
    <source>
        <dbReference type="EMBL" id="OAD20273.1"/>
    </source>
</evidence>
<keyword evidence="5 11" id="KW-0418">Kinase</keyword>
<keyword evidence="2 11" id="KW-0723">Serine/threonine-protein kinase</keyword>
<dbReference type="InterPro" id="IPR000719">
    <property type="entry name" value="Prot_kinase_dom"/>
</dbReference>
<evidence type="ECO:0000256" key="2">
    <source>
        <dbReference type="ARBA" id="ARBA00022527"/>
    </source>
</evidence>
<evidence type="ECO:0000256" key="4">
    <source>
        <dbReference type="ARBA" id="ARBA00022741"/>
    </source>
</evidence>
<evidence type="ECO:0000256" key="6">
    <source>
        <dbReference type="ARBA" id="ARBA00022840"/>
    </source>
</evidence>
<proteinExistence type="predicted"/>
<dbReference type="AlphaFoldDB" id="A0A0A6RL22"/>
<dbReference type="PANTHER" id="PTHR24356:SF1">
    <property type="entry name" value="SERINE_THREONINE-PROTEIN KINASE GREATWALL"/>
    <property type="match status" value="1"/>
</dbReference>
<organism evidence="11 12">
    <name type="scientific">Candidatus Thiomargarita nelsonii</name>
    <dbReference type="NCBI Taxonomy" id="1003181"/>
    <lineage>
        <taxon>Bacteria</taxon>
        <taxon>Pseudomonadati</taxon>
        <taxon>Pseudomonadota</taxon>
        <taxon>Gammaproteobacteria</taxon>
        <taxon>Thiotrichales</taxon>
        <taxon>Thiotrichaceae</taxon>
        <taxon>Thiomargarita</taxon>
    </lineage>
</organism>
<dbReference type="SUPFAM" id="SSF56112">
    <property type="entry name" value="Protein kinase-like (PK-like)"/>
    <property type="match status" value="1"/>
</dbReference>
<dbReference type="SMART" id="SM00220">
    <property type="entry name" value="S_TKc"/>
    <property type="match status" value="1"/>
</dbReference>
<dbReference type="Gene3D" id="1.10.510.10">
    <property type="entry name" value="Transferase(Phosphotransferase) domain 1"/>
    <property type="match status" value="1"/>
</dbReference>
<dbReference type="Proteomes" id="UP000076962">
    <property type="component" value="Unassembled WGS sequence"/>
</dbReference>
<dbReference type="InterPro" id="IPR011460">
    <property type="entry name" value="Lcl_C"/>
</dbReference>
<comment type="caution">
    <text evidence="11">The sequence shown here is derived from an EMBL/GenBank/DDBJ whole genome shotgun (WGS) entry which is preliminary data.</text>
</comment>
<keyword evidence="4 9" id="KW-0547">Nucleotide-binding</keyword>
<keyword evidence="3 11" id="KW-0808">Transferase</keyword>
<dbReference type="Pfam" id="PF07603">
    <property type="entry name" value="Lcl_C"/>
    <property type="match status" value="1"/>
</dbReference>
<sequence length="846" mass="96816">MEFCPVQSNQIQNIMRSVLQILLSSLLDTPFVESQTNQEKAISILKAYFTLTPSQMTIAYQDSYGYALIVISAGLMAPKKFADPIERHYLQPFAKEHGLSSKDLLTFQSNVAKSLKFFAKQKDQLFQIEEMTDEDLMALISYKNTTELSDLVLEQMRRIAPLDDTLAAFLRFDGQLGDSLLFFFCEIVRKKEQLEKTQAALQREGLCISVRQFQEKIEHFKGLQKNVPSLLNKITQQLTGLQQAYSAWQSHYEQLIRFSKHFENGLEELLKWAKELYSTLIYEDQSLLEKSLQKFTELMARQNLSSQIKVRDEFTHHKTANLKLIREAASQLKQLSPQNPEYNRFSLIVSSALSSTGQLEPAENFLLQLLENQTTNEEKALAYSNLFQVLLRRQAYTEAFKNLQSAIALDAQKYAWHDIYKYPPEKLLGAGGMGCVFLCRNNNKLIRKEWVMVKCFWENLKSFKEAIAMRDIAAYYILEPLDFGYLEIFKQERAFLVTEYIEGAIDGESWLEKNGPMDLKMGLTVGLQIAKALQLAHKVGIYHLYLKPANVLLKETETGIAVKITDFGLSQVASSLRSQAAASQGEFSKFGQAVFASLDYVLPESGKSNEANDIFAFGSTMYRFLTGLNPRPFSQDKLPEAPTLRHLLFDCIKGDISAQQLFNDLKAIEDSYMDKKREAFRYTDNGNGTVTDNKTGLIWLKNANAFGRQNWKAAMRSVANLADGQYDLTDGSIPGMWRLPTEKEWKAMVNNKYEKPALSNATGTEHWQDGDAFLNVQMSYYWSIADEELTNFAWYVYLYYGYVDITEKSNYNYVWPVRDGQSLKIITEKSNYNYVWPVGDGQSLKI</sequence>
<evidence type="ECO:0000256" key="5">
    <source>
        <dbReference type="ARBA" id="ARBA00022777"/>
    </source>
</evidence>
<dbReference type="SUPFAM" id="SSF48452">
    <property type="entry name" value="TPR-like"/>
    <property type="match status" value="1"/>
</dbReference>
<dbReference type="Pfam" id="PF00069">
    <property type="entry name" value="Pkinase"/>
    <property type="match status" value="1"/>
</dbReference>
<gene>
    <name evidence="11" type="ORF">THIOM_004041</name>
</gene>
<protein>
    <recommendedName>
        <fullName evidence="1">non-specific serine/threonine protein kinase</fullName>
        <ecNumber evidence="1">2.7.11.1</ecNumber>
    </recommendedName>
</protein>
<feature type="binding site" evidence="9">
    <location>
        <position position="448"/>
    </location>
    <ligand>
        <name>ATP</name>
        <dbReference type="ChEBI" id="CHEBI:30616"/>
    </ligand>
</feature>
<dbReference type="InterPro" id="IPR011009">
    <property type="entry name" value="Kinase-like_dom_sf"/>
</dbReference>
<comment type="catalytic activity">
    <reaction evidence="8">
        <text>L-seryl-[protein] + ATP = O-phospho-L-seryl-[protein] + ADP + H(+)</text>
        <dbReference type="Rhea" id="RHEA:17989"/>
        <dbReference type="Rhea" id="RHEA-COMP:9863"/>
        <dbReference type="Rhea" id="RHEA-COMP:11604"/>
        <dbReference type="ChEBI" id="CHEBI:15378"/>
        <dbReference type="ChEBI" id="CHEBI:29999"/>
        <dbReference type="ChEBI" id="CHEBI:30616"/>
        <dbReference type="ChEBI" id="CHEBI:83421"/>
        <dbReference type="ChEBI" id="CHEBI:456216"/>
        <dbReference type="EC" id="2.7.11.1"/>
    </reaction>
</comment>
<evidence type="ECO:0000256" key="9">
    <source>
        <dbReference type="PROSITE-ProRule" id="PRU10141"/>
    </source>
</evidence>
<evidence type="ECO:0000256" key="8">
    <source>
        <dbReference type="ARBA" id="ARBA00048679"/>
    </source>
</evidence>
<keyword evidence="12" id="KW-1185">Reference proteome</keyword>
<dbReference type="GO" id="GO:0106310">
    <property type="term" value="F:protein serine kinase activity"/>
    <property type="evidence" value="ECO:0007669"/>
    <property type="project" value="RHEA"/>
</dbReference>
<feature type="domain" description="Protein kinase" evidence="10">
    <location>
        <begin position="422"/>
        <end position="774"/>
    </location>
</feature>
<evidence type="ECO:0000256" key="1">
    <source>
        <dbReference type="ARBA" id="ARBA00012513"/>
    </source>
</evidence>
<dbReference type="PROSITE" id="PS50011">
    <property type="entry name" value="PROTEIN_KINASE_DOM"/>
    <property type="match status" value="1"/>
</dbReference>
<dbReference type="GO" id="GO:0004674">
    <property type="term" value="F:protein serine/threonine kinase activity"/>
    <property type="evidence" value="ECO:0007669"/>
    <property type="project" value="UniProtKB-KW"/>
</dbReference>
<dbReference type="GO" id="GO:0005524">
    <property type="term" value="F:ATP binding"/>
    <property type="evidence" value="ECO:0007669"/>
    <property type="project" value="UniProtKB-UniRule"/>
</dbReference>
<reference evidence="11 12" key="1">
    <citation type="submission" date="2016-05" db="EMBL/GenBank/DDBJ databases">
        <title>Single-cell genome of chain-forming Candidatus Thiomargarita nelsonii and comparison to other large sulfur-oxidizing bacteria.</title>
        <authorList>
            <person name="Winkel M."/>
            <person name="Salman V."/>
            <person name="Woyke T."/>
            <person name="Schulz-Vogt H."/>
            <person name="Richter M."/>
            <person name="Flood B."/>
            <person name="Bailey J."/>
            <person name="Amann R."/>
            <person name="Mussmann M."/>
        </authorList>
    </citation>
    <scope>NUCLEOTIDE SEQUENCE [LARGE SCALE GENOMIC DNA]</scope>
    <source>
        <strain evidence="11 12">THI036</strain>
    </source>
</reference>
<keyword evidence="6 9" id="KW-0067">ATP-binding</keyword>
<dbReference type="Gene3D" id="1.25.40.10">
    <property type="entry name" value="Tetratricopeptide repeat domain"/>
    <property type="match status" value="1"/>
</dbReference>
<evidence type="ECO:0000259" key="10">
    <source>
        <dbReference type="PROSITE" id="PS50011"/>
    </source>
</evidence>